<evidence type="ECO:0000259" key="2">
    <source>
        <dbReference type="Pfam" id="PF01757"/>
    </source>
</evidence>
<evidence type="ECO:0000313" key="3">
    <source>
        <dbReference type="EMBL" id="MET3634808.1"/>
    </source>
</evidence>
<feature type="domain" description="Acyltransferase 3" evidence="2">
    <location>
        <begin position="4"/>
        <end position="344"/>
    </location>
</feature>
<keyword evidence="1" id="KW-0812">Transmembrane</keyword>
<feature type="transmembrane region" description="Helical" evidence="1">
    <location>
        <begin position="29"/>
        <end position="49"/>
    </location>
</feature>
<dbReference type="InterPro" id="IPR002656">
    <property type="entry name" value="Acyl_transf_3_dom"/>
</dbReference>
<keyword evidence="1" id="KW-0472">Membrane</keyword>
<name>A0ABV2JGA9_9STRE</name>
<dbReference type="RefSeq" id="WP_354369471.1">
    <property type="nucleotide sequence ID" value="NZ_JBEPLN010000027.1"/>
</dbReference>
<organism evidence="3 4">
    <name type="scientific">Streptococcus porcorum</name>
    <dbReference type="NCBI Taxonomy" id="701526"/>
    <lineage>
        <taxon>Bacteria</taxon>
        <taxon>Bacillati</taxon>
        <taxon>Bacillota</taxon>
        <taxon>Bacilli</taxon>
        <taxon>Lactobacillales</taxon>
        <taxon>Streptococcaceae</taxon>
        <taxon>Streptococcus</taxon>
    </lineage>
</organism>
<reference evidence="3 4" key="1">
    <citation type="submission" date="2024-06" db="EMBL/GenBank/DDBJ databases">
        <title>Genomic Encyclopedia of Type Strains, Phase IV (KMG-IV): sequencing the most valuable type-strain genomes for metagenomic binning, comparative biology and taxonomic classification.</title>
        <authorList>
            <person name="Goeker M."/>
        </authorList>
    </citation>
    <scope>NUCLEOTIDE SEQUENCE [LARGE SCALE GENOMIC DNA]</scope>
    <source>
        <strain evidence="3 4">DSM 28302</strain>
    </source>
</reference>
<dbReference type="EMBL" id="JBEPLN010000027">
    <property type="protein sequence ID" value="MET3634808.1"/>
    <property type="molecule type" value="Genomic_DNA"/>
</dbReference>
<feature type="transmembrane region" description="Helical" evidence="1">
    <location>
        <begin position="7"/>
        <end position="23"/>
    </location>
</feature>
<feature type="transmembrane region" description="Helical" evidence="1">
    <location>
        <begin position="326"/>
        <end position="346"/>
    </location>
</feature>
<dbReference type="Pfam" id="PF01757">
    <property type="entry name" value="Acyl_transf_3"/>
    <property type="match status" value="1"/>
</dbReference>
<feature type="transmembrane region" description="Helical" evidence="1">
    <location>
        <begin position="196"/>
        <end position="216"/>
    </location>
</feature>
<evidence type="ECO:0000313" key="4">
    <source>
        <dbReference type="Proteomes" id="UP001549037"/>
    </source>
</evidence>
<evidence type="ECO:0000256" key="1">
    <source>
        <dbReference type="SAM" id="Phobius"/>
    </source>
</evidence>
<dbReference type="PANTHER" id="PTHR23028:SF53">
    <property type="entry name" value="ACYL_TRANSF_3 DOMAIN-CONTAINING PROTEIN"/>
    <property type="match status" value="1"/>
</dbReference>
<keyword evidence="4" id="KW-1185">Reference proteome</keyword>
<sequence length="788" mass="88079">MRIQWFSFVRIIGLVFVLVYHFYKDFLPGGFIGVDIFFTFSGYLITALLIDEFQKKGKIDLLGYFRRRFYRIVPPLIFMILMCVPLTLALRDDFRASIGNQILAALGFVTNFYEIRLGSHYEAQFAPHLLLHTWSLAVEVHYYILWAIALVLLGQLKWVKKRFKKVVAFLSILLGLASWALMVFGQQTGVEQSVLYYSSFSHAYPLFLGSFLATVVGIREKSVYYQKLAQILPIKTIVIGLGLSLMGLVSLALFLSFTNPITYSVGFLAASLLATLFIVCTRVLNDKLPKTSEPVWATILAAISYGIYLFHWPIYQITKELMSHEIAVLVTLIFSSLLAAISFYVIEPLLMGKKPDFLKQNPKWLNQTLMLLMVTVALLSTITTITIAQKAPKLGHFESGMLEKGLRQSATSLATTRRLVEVSGQSSSTVVAENYDNVMVIGDSVALDAFETMPGALGNAIIDTQVSRSFDMAYEIYQNHIDNGTLPDFVVLAVGANSVYDYENDVMQFVNVLPKDKHLVLVTPYSRDEYPEETKATVEFERSLVGQYDRVSIADWYQTAIDHPEIWEGSDGMHFSHTAETSLKGSDLFIQTIKDALAPFKTGGENTVLDSTLIVGDSVAVHAGDALTAKFPTAIIDSQSNRNLADAVEIVKNYIANGSLPKNLVLAVGVNEITNFKEVLDDLLAQLPSGTRLVLVTPYNGNYVDEPTATVNQLKEYELQLAKKYSYITVADWSKVAKEHPEIWEGTDKVHFDHEVGFEDYEMLALASGYYVDNIATALEKVQTKEGK</sequence>
<dbReference type="Proteomes" id="UP001549037">
    <property type="component" value="Unassembled WGS sequence"/>
</dbReference>
<feature type="transmembrane region" description="Helical" evidence="1">
    <location>
        <begin position="263"/>
        <end position="284"/>
    </location>
</feature>
<comment type="caution">
    <text evidence="3">The sequence shown here is derived from an EMBL/GenBank/DDBJ whole genome shotgun (WGS) entry which is preliminary data.</text>
</comment>
<feature type="transmembrane region" description="Helical" evidence="1">
    <location>
        <begin position="296"/>
        <end position="314"/>
    </location>
</feature>
<feature type="transmembrane region" description="Helical" evidence="1">
    <location>
        <begin position="140"/>
        <end position="159"/>
    </location>
</feature>
<gene>
    <name evidence="3" type="ORF">ABID28_001468</name>
</gene>
<feature type="transmembrane region" description="Helical" evidence="1">
    <location>
        <begin position="166"/>
        <end position="184"/>
    </location>
</feature>
<dbReference type="PANTHER" id="PTHR23028">
    <property type="entry name" value="ACETYLTRANSFERASE"/>
    <property type="match status" value="1"/>
</dbReference>
<dbReference type="SUPFAM" id="SSF52266">
    <property type="entry name" value="SGNH hydrolase"/>
    <property type="match status" value="2"/>
</dbReference>
<feature type="transmembrane region" description="Helical" evidence="1">
    <location>
        <begin position="69"/>
        <end position="90"/>
    </location>
</feature>
<feature type="transmembrane region" description="Helical" evidence="1">
    <location>
        <begin position="237"/>
        <end position="257"/>
    </location>
</feature>
<proteinExistence type="predicted"/>
<feature type="transmembrane region" description="Helical" evidence="1">
    <location>
        <begin position="367"/>
        <end position="388"/>
    </location>
</feature>
<dbReference type="InterPro" id="IPR050879">
    <property type="entry name" value="Acyltransferase_3"/>
</dbReference>
<keyword evidence="1" id="KW-1133">Transmembrane helix</keyword>
<protein>
    <submittedName>
        <fullName evidence="3">Peptidoglycan/LPS O-acetylase OafA/YrhL</fullName>
    </submittedName>
</protein>
<accession>A0ABV2JGA9</accession>